<dbReference type="InterPro" id="IPR000620">
    <property type="entry name" value="EamA_dom"/>
</dbReference>
<evidence type="ECO:0000256" key="5">
    <source>
        <dbReference type="ARBA" id="ARBA00022989"/>
    </source>
</evidence>
<dbReference type="EMBL" id="DXEM01000007">
    <property type="protein sequence ID" value="HIX67060.1"/>
    <property type="molecule type" value="Genomic_DNA"/>
</dbReference>
<keyword evidence="5 7" id="KW-1133">Transmembrane helix</keyword>
<comment type="caution">
    <text evidence="9">The sequence shown here is derived from an EMBL/GenBank/DDBJ whole genome shotgun (WGS) entry which is preliminary data.</text>
</comment>
<evidence type="ECO:0000256" key="2">
    <source>
        <dbReference type="ARBA" id="ARBA00007362"/>
    </source>
</evidence>
<feature type="transmembrane region" description="Helical" evidence="7">
    <location>
        <begin position="250"/>
        <end position="269"/>
    </location>
</feature>
<gene>
    <name evidence="9" type="ORF">H9735_02895</name>
</gene>
<dbReference type="SUPFAM" id="SSF103481">
    <property type="entry name" value="Multidrug resistance efflux transporter EmrE"/>
    <property type="match status" value="2"/>
</dbReference>
<dbReference type="AlphaFoldDB" id="A0A9D2B8C9"/>
<evidence type="ECO:0000313" key="10">
    <source>
        <dbReference type="Proteomes" id="UP000886721"/>
    </source>
</evidence>
<proteinExistence type="inferred from homology"/>
<reference evidence="9" key="1">
    <citation type="journal article" date="2021" name="PeerJ">
        <title>Extensive microbial diversity within the chicken gut microbiome revealed by metagenomics and culture.</title>
        <authorList>
            <person name="Gilroy R."/>
            <person name="Ravi A."/>
            <person name="Getino M."/>
            <person name="Pursley I."/>
            <person name="Horton D.L."/>
            <person name="Alikhan N.F."/>
            <person name="Baker D."/>
            <person name="Gharbi K."/>
            <person name="Hall N."/>
            <person name="Watson M."/>
            <person name="Adriaenssens E.M."/>
            <person name="Foster-Nyarko E."/>
            <person name="Jarju S."/>
            <person name="Secka A."/>
            <person name="Antonio M."/>
            <person name="Oren A."/>
            <person name="Chaudhuri R.R."/>
            <person name="La Ragione R."/>
            <person name="Hildebrand F."/>
            <person name="Pallen M.J."/>
        </authorList>
    </citation>
    <scope>NUCLEOTIDE SEQUENCE</scope>
    <source>
        <strain evidence="9">CHK191-13928</strain>
    </source>
</reference>
<keyword evidence="6 7" id="KW-0472">Membrane</keyword>
<sequence length="300" mass="32352">MKKQKVMILAVLATFLWGSAYPSIKIGYEWFQIAGDDLGSKFLFAGLRFFMAGLMVLIVTAWQRPKNCVPAANMAGHLVLLGLLQTTIQYIFFYIGLANTTGAKSAIINSFTAFFPILLAPIFFRNDRLTAKKGFGCLVGLAGIVIINWNGGSLGGFHLTGEGFAVFAALAQSLASIYSKKLAQRVHVMTITGCQLTIGGLVLIAAGAAAGGNLVFTSQGMLLLIYMAALSAVAFTVWTYLLSHNPVSTVSIYNLLIPVFGTVLSGIFLHENIFTWTHLVSILLVCTGIVMVNKKERGRL</sequence>
<evidence type="ECO:0000256" key="3">
    <source>
        <dbReference type="ARBA" id="ARBA00022475"/>
    </source>
</evidence>
<keyword evidence="4 7" id="KW-0812">Transmembrane</keyword>
<dbReference type="PANTHER" id="PTHR32322">
    <property type="entry name" value="INNER MEMBRANE TRANSPORTER"/>
    <property type="match status" value="1"/>
</dbReference>
<comment type="similarity">
    <text evidence="2">Belongs to the EamA transporter family.</text>
</comment>
<dbReference type="Proteomes" id="UP000886721">
    <property type="component" value="Unassembled WGS sequence"/>
</dbReference>
<reference evidence="9" key="2">
    <citation type="submission" date="2021-04" db="EMBL/GenBank/DDBJ databases">
        <authorList>
            <person name="Gilroy R."/>
        </authorList>
    </citation>
    <scope>NUCLEOTIDE SEQUENCE</scope>
    <source>
        <strain evidence="9">CHK191-13928</strain>
    </source>
</reference>
<dbReference type="PANTHER" id="PTHR32322:SF18">
    <property type="entry name" value="S-ADENOSYLMETHIONINE_S-ADENOSYLHOMOCYSTEINE TRANSPORTER"/>
    <property type="match status" value="1"/>
</dbReference>
<feature type="transmembrane region" description="Helical" evidence="7">
    <location>
        <begin position="190"/>
        <end position="211"/>
    </location>
</feature>
<organism evidence="9 10">
    <name type="scientific">Candidatus Anaerostipes excrementavium</name>
    <dbReference type="NCBI Taxonomy" id="2838463"/>
    <lineage>
        <taxon>Bacteria</taxon>
        <taxon>Bacillati</taxon>
        <taxon>Bacillota</taxon>
        <taxon>Clostridia</taxon>
        <taxon>Lachnospirales</taxon>
        <taxon>Lachnospiraceae</taxon>
        <taxon>Anaerostipes</taxon>
    </lineage>
</organism>
<name>A0A9D2B8C9_9FIRM</name>
<feature type="transmembrane region" description="Helical" evidence="7">
    <location>
        <begin position="74"/>
        <end position="97"/>
    </location>
</feature>
<evidence type="ECO:0000256" key="1">
    <source>
        <dbReference type="ARBA" id="ARBA00004651"/>
    </source>
</evidence>
<evidence type="ECO:0000259" key="8">
    <source>
        <dbReference type="Pfam" id="PF00892"/>
    </source>
</evidence>
<accession>A0A9D2B8C9</accession>
<evidence type="ECO:0000256" key="6">
    <source>
        <dbReference type="ARBA" id="ARBA00023136"/>
    </source>
</evidence>
<evidence type="ECO:0000256" key="7">
    <source>
        <dbReference type="SAM" id="Phobius"/>
    </source>
</evidence>
<comment type="subcellular location">
    <subcellularLocation>
        <location evidence="1">Cell membrane</location>
        <topology evidence="1">Multi-pass membrane protein</topology>
    </subcellularLocation>
</comment>
<evidence type="ECO:0000256" key="4">
    <source>
        <dbReference type="ARBA" id="ARBA00022692"/>
    </source>
</evidence>
<feature type="domain" description="EamA" evidence="8">
    <location>
        <begin position="6"/>
        <end position="148"/>
    </location>
</feature>
<dbReference type="GO" id="GO:0005886">
    <property type="term" value="C:plasma membrane"/>
    <property type="evidence" value="ECO:0007669"/>
    <property type="project" value="UniProtKB-SubCell"/>
</dbReference>
<feature type="domain" description="EamA" evidence="8">
    <location>
        <begin position="160"/>
        <end position="293"/>
    </location>
</feature>
<dbReference type="InterPro" id="IPR037185">
    <property type="entry name" value="EmrE-like"/>
</dbReference>
<keyword evidence="3" id="KW-1003">Cell membrane</keyword>
<dbReference type="InterPro" id="IPR050638">
    <property type="entry name" value="AA-Vitamin_Transporters"/>
</dbReference>
<feature type="transmembrane region" description="Helical" evidence="7">
    <location>
        <begin position="275"/>
        <end position="292"/>
    </location>
</feature>
<feature type="transmembrane region" description="Helical" evidence="7">
    <location>
        <begin position="223"/>
        <end position="243"/>
    </location>
</feature>
<evidence type="ECO:0000313" key="9">
    <source>
        <dbReference type="EMBL" id="HIX67060.1"/>
    </source>
</evidence>
<feature type="transmembrane region" description="Helical" evidence="7">
    <location>
        <begin position="42"/>
        <end position="62"/>
    </location>
</feature>
<dbReference type="Pfam" id="PF00892">
    <property type="entry name" value="EamA"/>
    <property type="match status" value="2"/>
</dbReference>
<feature type="transmembrane region" description="Helical" evidence="7">
    <location>
        <begin position="103"/>
        <end position="123"/>
    </location>
</feature>
<protein>
    <submittedName>
        <fullName evidence="9">DMT family transporter</fullName>
    </submittedName>
</protein>